<keyword evidence="3" id="KW-1185">Reference proteome</keyword>
<dbReference type="STRING" id="945713.IALB_0393"/>
<dbReference type="HOGENOM" id="CLU_070738_2_0_10"/>
<dbReference type="PANTHER" id="PTHR39419:SF1">
    <property type="entry name" value="SLL0814 PROTEIN"/>
    <property type="match status" value="1"/>
</dbReference>
<dbReference type="InterPro" id="IPR007354">
    <property type="entry name" value="CruF-like"/>
</dbReference>
<dbReference type="KEGG" id="ial:IALB_0393"/>
<feature type="transmembrane region" description="Helical" evidence="1">
    <location>
        <begin position="104"/>
        <end position="122"/>
    </location>
</feature>
<protein>
    <recommendedName>
        <fullName evidence="4">Carotenoid biosynthesis protein</fullName>
    </recommendedName>
</protein>
<dbReference type="EMBL" id="CP003418">
    <property type="protein sequence ID" value="AFH48105.1"/>
    <property type="molecule type" value="Genomic_DNA"/>
</dbReference>
<keyword evidence="1" id="KW-1133">Transmembrane helix</keyword>
<feature type="transmembrane region" description="Helical" evidence="1">
    <location>
        <begin position="63"/>
        <end position="92"/>
    </location>
</feature>
<sequence length="215" mass="24914">MERKKNIILSKEEIFIYLIYTVGIVGHLTEPLVKYMKLLTPLTLLLTGGVVLFSSMANAKNNFLMWIILTYVITFSLEVIGVKTGLVFGSYWYGDTLGYKVLDVPLIIGFNWTMVILGAILLSEKLFDNKFLVVISASIMATLFDFFMEPTAIKLGYWKWSEISVPVQNYFAWFVISLMFTLLYFRMSIKLNSDLPIKFFVTQFIFFIILFVFMR</sequence>
<dbReference type="AlphaFoldDB" id="I0AGJ8"/>
<feature type="transmembrane region" description="Helical" evidence="1">
    <location>
        <begin position="131"/>
        <end position="148"/>
    </location>
</feature>
<evidence type="ECO:0000256" key="1">
    <source>
        <dbReference type="SAM" id="Phobius"/>
    </source>
</evidence>
<dbReference type="eggNOG" id="COG2324">
    <property type="taxonomic scope" value="Bacteria"/>
</dbReference>
<proteinExistence type="predicted"/>
<feature type="transmembrane region" description="Helical" evidence="1">
    <location>
        <begin position="168"/>
        <end position="185"/>
    </location>
</feature>
<gene>
    <name evidence="2" type="ordered locus">IALB_0393</name>
</gene>
<evidence type="ECO:0008006" key="4">
    <source>
        <dbReference type="Google" id="ProtNLM"/>
    </source>
</evidence>
<keyword evidence="1" id="KW-0472">Membrane</keyword>
<dbReference type="Proteomes" id="UP000007394">
    <property type="component" value="Chromosome"/>
</dbReference>
<reference evidence="2 3" key="1">
    <citation type="journal article" date="2012" name="Front. Microbiol.">
        <title>Complete genome of Ignavibacterium album, a metabolically versatile, flagellated, facultative anaerobe from the phylum Chlorobi.</title>
        <authorList>
            <person name="Liu Z."/>
            <person name="Frigaard N.-U."/>
            <person name="Vogl K."/>
            <person name="Iino T."/>
            <person name="Ohkuma M."/>
            <person name="Overmann J."/>
            <person name="Bryant D.A."/>
        </authorList>
    </citation>
    <scope>NUCLEOTIDE SEQUENCE [LARGE SCALE GENOMIC DNA]</scope>
    <source>
        <strain evidence="3">DSM 19864 / JCM 16511 / NBRC 101810 / Mat9-16</strain>
    </source>
</reference>
<evidence type="ECO:0000313" key="3">
    <source>
        <dbReference type="Proteomes" id="UP000007394"/>
    </source>
</evidence>
<dbReference type="OrthoDB" id="9811293at2"/>
<organism evidence="2 3">
    <name type="scientific">Ignavibacterium album (strain DSM 19864 / JCM 16511 / NBRC 101810 / Mat9-16)</name>
    <dbReference type="NCBI Taxonomy" id="945713"/>
    <lineage>
        <taxon>Bacteria</taxon>
        <taxon>Pseudomonadati</taxon>
        <taxon>Ignavibacteriota</taxon>
        <taxon>Ignavibacteria</taxon>
        <taxon>Ignavibacteriales</taxon>
        <taxon>Ignavibacteriaceae</taxon>
        <taxon>Ignavibacterium</taxon>
    </lineage>
</organism>
<dbReference type="Pfam" id="PF04240">
    <property type="entry name" value="Caroten_synth"/>
    <property type="match status" value="1"/>
</dbReference>
<feature type="transmembrane region" description="Helical" evidence="1">
    <location>
        <begin position="197"/>
        <end position="214"/>
    </location>
</feature>
<dbReference type="PANTHER" id="PTHR39419">
    <property type="entry name" value="SLL0814 PROTEIN"/>
    <property type="match status" value="1"/>
</dbReference>
<feature type="transmembrane region" description="Helical" evidence="1">
    <location>
        <begin position="35"/>
        <end position="56"/>
    </location>
</feature>
<feature type="transmembrane region" description="Helical" evidence="1">
    <location>
        <begin position="12"/>
        <end position="29"/>
    </location>
</feature>
<evidence type="ECO:0000313" key="2">
    <source>
        <dbReference type="EMBL" id="AFH48105.1"/>
    </source>
</evidence>
<name>I0AGJ8_IGNAJ</name>
<dbReference type="RefSeq" id="WP_014559264.1">
    <property type="nucleotide sequence ID" value="NC_017464.1"/>
</dbReference>
<accession>I0AGJ8</accession>
<keyword evidence="1" id="KW-0812">Transmembrane</keyword>